<evidence type="ECO:0008006" key="3">
    <source>
        <dbReference type="Google" id="ProtNLM"/>
    </source>
</evidence>
<dbReference type="Pfam" id="PF01904">
    <property type="entry name" value="DUF72"/>
    <property type="match status" value="1"/>
</dbReference>
<name>E6XKV1_SHEP2</name>
<dbReference type="InterPro" id="IPR002763">
    <property type="entry name" value="DUF72"/>
</dbReference>
<dbReference type="InterPro" id="IPR036520">
    <property type="entry name" value="UPF0759_sf"/>
</dbReference>
<dbReference type="EMBL" id="CP002457">
    <property type="protein sequence ID" value="ADV55522.1"/>
    <property type="molecule type" value="Genomic_DNA"/>
</dbReference>
<dbReference type="PANTHER" id="PTHR30348">
    <property type="entry name" value="UNCHARACTERIZED PROTEIN YECE"/>
    <property type="match status" value="1"/>
</dbReference>
<dbReference type="PANTHER" id="PTHR30348:SF9">
    <property type="entry name" value="UPF0759 PROTEIN YECE"/>
    <property type="match status" value="1"/>
</dbReference>
<evidence type="ECO:0000313" key="1">
    <source>
        <dbReference type="EMBL" id="ADV55522.1"/>
    </source>
</evidence>
<dbReference type="Proteomes" id="UP000008209">
    <property type="component" value="Chromosome"/>
</dbReference>
<dbReference type="AlphaFoldDB" id="E6XKV1"/>
<dbReference type="PATRIC" id="fig|399804.5.peg.3230"/>
<proteinExistence type="predicted"/>
<gene>
    <name evidence="1" type="ordered locus">Sput200_3125</name>
</gene>
<sequence>MNSLSSPPYRPRQLRLGLAMWSHQSWQDSVYGHQTKATERLAHYAHIFNSVEGNTSFYATPAPQTVLNWHSATPDNFRFTFKLPQRITHQKQLQDCNQDLRDFFHIMAPLIEKTGIWKIQLPAHFGPEQLPVLARFLDHVPQGLTYGVEVRHLAFFAKGDAERTLNRLLIDKKVNRIIMDSRPVFALPPFNETIIDAHKKKPRVPVHPIATANNPVVRFIGQADGTLALLTQLGTTALPKDNDAFFTHWLKQLTLWLNEGREPYLFIHTPDNQTAPELAARLYRKLQLHIAEHIQLADIKLLERKAEEKSAQMGLDW</sequence>
<protein>
    <recommendedName>
        <fullName evidence="3">DUF72 domain-containing protein</fullName>
    </recommendedName>
</protein>
<reference evidence="1 2" key="1">
    <citation type="submission" date="2011-01" db="EMBL/GenBank/DDBJ databases">
        <title>Complete sequence of Shewanella putrefaciens 200.</title>
        <authorList>
            <consortium name="US DOE Joint Genome Institute"/>
            <person name="Lucas S."/>
            <person name="Copeland A."/>
            <person name="Lapidus A."/>
            <person name="Cheng J.-F."/>
            <person name="Bruce D."/>
            <person name="Goodwin L."/>
            <person name="Pitluck S."/>
            <person name="Munk A.C."/>
            <person name="Detter J.C."/>
            <person name="Han C."/>
            <person name="Tapia R."/>
            <person name="Land M."/>
            <person name="Hauser L."/>
            <person name="Chang Y.-J."/>
            <person name="Jeffries C."/>
            <person name="Kyrpides N."/>
            <person name="Ivanova N."/>
            <person name="Mikhailova N."/>
            <person name="Kolker E."/>
            <person name="Lawrence C."/>
            <person name="McCue L.A."/>
            <person name="DiChristina T."/>
            <person name="Nealson K."/>
            <person name="Fredrickson J.K."/>
            <person name="Woyke T."/>
        </authorList>
    </citation>
    <scope>NUCLEOTIDE SEQUENCE [LARGE SCALE GENOMIC DNA]</scope>
    <source>
        <strain evidence="1 2">200</strain>
    </source>
</reference>
<accession>E6XKV1</accession>
<evidence type="ECO:0000313" key="2">
    <source>
        <dbReference type="Proteomes" id="UP000008209"/>
    </source>
</evidence>
<organism evidence="1 2">
    <name type="scientific">Shewanella putrefaciens (strain 200)</name>
    <dbReference type="NCBI Taxonomy" id="399804"/>
    <lineage>
        <taxon>Bacteria</taxon>
        <taxon>Pseudomonadati</taxon>
        <taxon>Pseudomonadota</taxon>
        <taxon>Gammaproteobacteria</taxon>
        <taxon>Alteromonadales</taxon>
        <taxon>Shewanellaceae</taxon>
        <taxon>Shewanella</taxon>
    </lineage>
</organism>
<dbReference type="HOGENOM" id="CLU_046519_2_1_6"/>
<dbReference type="KEGG" id="shp:Sput200_3125"/>
<dbReference type="SUPFAM" id="SSF117396">
    <property type="entry name" value="TM1631-like"/>
    <property type="match status" value="1"/>
</dbReference>
<dbReference type="Gene3D" id="3.20.20.410">
    <property type="entry name" value="Protein of unknown function UPF0759"/>
    <property type="match status" value="1"/>
</dbReference>